<feature type="chain" id="PRO_5022890924" evidence="1">
    <location>
        <begin position="27"/>
        <end position="213"/>
    </location>
</feature>
<sequence>MTKRITSVFFWFFLGSCLFASIAASAEDFDDEYQELIDDFRSSLDDTTALQEQVERADALHDRIRQYRRDKRGDLPKEELDQLRDFAREVRSFKSVVKVVGQLGNSADISIEAFDTVNAQLELEPVVLQQFESGLELVRIDVGGYGSLLFRNPTPTTYTVIYSAEGAEQSGGVGSADCESYSVLSGLYNSRDRAIDNLVFSVQANKVGVKACD</sequence>
<dbReference type="EMBL" id="VRZA01000003">
    <property type="protein sequence ID" value="TXS94177.1"/>
    <property type="molecule type" value="Genomic_DNA"/>
</dbReference>
<evidence type="ECO:0000313" key="3">
    <source>
        <dbReference type="Proteomes" id="UP000321039"/>
    </source>
</evidence>
<name>A0A5C9A3H7_9GAMM</name>
<proteinExistence type="predicted"/>
<dbReference type="AlphaFoldDB" id="A0A5C9A3H7"/>
<protein>
    <submittedName>
        <fullName evidence="2">Uncharacterized protein</fullName>
    </submittedName>
</protein>
<dbReference type="RefSeq" id="WP_148068519.1">
    <property type="nucleotide sequence ID" value="NZ_VRZA01000003.1"/>
</dbReference>
<keyword evidence="3" id="KW-1185">Reference proteome</keyword>
<keyword evidence="1" id="KW-0732">Signal</keyword>
<organism evidence="2 3">
    <name type="scientific">Parahaliea maris</name>
    <dbReference type="NCBI Taxonomy" id="2716870"/>
    <lineage>
        <taxon>Bacteria</taxon>
        <taxon>Pseudomonadati</taxon>
        <taxon>Pseudomonadota</taxon>
        <taxon>Gammaproteobacteria</taxon>
        <taxon>Cellvibrionales</taxon>
        <taxon>Halieaceae</taxon>
        <taxon>Parahaliea</taxon>
    </lineage>
</organism>
<reference evidence="2 3" key="1">
    <citation type="submission" date="2019-08" db="EMBL/GenBank/DDBJ databases">
        <title>Parahaliea maris sp. nov., isolated from the surface seawater.</title>
        <authorList>
            <person name="Liu Y."/>
        </authorList>
    </citation>
    <scope>NUCLEOTIDE SEQUENCE [LARGE SCALE GENOMIC DNA]</scope>
    <source>
        <strain evidence="2 3">HSLHS9</strain>
    </source>
</reference>
<evidence type="ECO:0000256" key="1">
    <source>
        <dbReference type="SAM" id="SignalP"/>
    </source>
</evidence>
<gene>
    <name evidence="2" type="ORF">FV139_11305</name>
</gene>
<evidence type="ECO:0000313" key="2">
    <source>
        <dbReference type="EMBL" id="TXS94177.1"/>
    </source>
</evidence>
<dbReference type="PROSITE" id="PS51257">
    <property type="entry name" value="PROKAR_LIPOPROTEIN"/>
    <property type="match status" value="1"/>
</dbReference>
<comment type="caution">
    <text evidence="2">The sequence shown here is derived from an EMBL/GenBank/DDBJ whole genome shotgun (WGS) entry which is preliminary data.</text>
</comment>
<dbReference type="Proteomes" id="UP000321039">
    <property type="component" value="Unassembled WGS sequence"/>
</dbReference>
<feature type="signal peptide" evidence="1">
    <location>
        <begin position="1"/>
        <end position="26"/>
    </location>
</feature>
<accession>A0A5C9A3H7</accession>